<dbReference type="PANTHER" id="PTHR39624:SF2">
    <property type="entry name" value="OSMC-LIKE PROTEIN"/>
    <property type="match status" value="1"/>
</dbReference>
<proteinExistence type="predicted"/>
<evidence type="ECO:0000313" key="3">
    <source>
        <dbReference type="Proteomes" id="UP000325122"/>
    </source>
</evidence>
<keyword evidence="3" id="KW-1185">Reference proteome</keyword>
<dbReference type="RefSeq" id="WP_150022195.1">
    <property type="nucleotide sequence ID" value="NZ_VWOJ01000001.1"/>
</dbReference>
<dbReference type="Gene3D" id="3.40.50.1820">
    <property type="entry name" value="alpha/beta hydrolase"/>
    <property type="match status" value="1"/>
</dbReference>
<evidence type="ECO:0000313" key="2">
    <source>
        <dbReference type="EMBL" id="KAA5805164.1"/>
    </source>
</evidence>
<dbReference type="GO" id="GO:0016787">
    <property type="term" value="F:hydrolase activity"/>
    <property type="evidence" value="ECO:0007669"/>
    <property type="project" value="UniProtKB-KW"/>
</dbReference>
<keyword evidence="2" id="KW-0378">Hydrolase</keyword>
<dbReference type="PANTHER" id="PTHR39624">
    <property type="entry name" value="PROTEIN INVOLVED IN RIMO-MEDIATED BETA-METHYLTHIOLATION OF RIBOSOMAL PROTEIN S12 YCAO"/>
    <property type="match status" value="1"/>
</dbReference>
<dbReference type="Gene3D" id="3.30.300.20">
    <property type="match status" value="1"/>
</dbReference>
<dbReference type="Pfam" id="PF12146">
    <property type="entry name" value="Hydrolase_4"/>
    <property type="match status" value="1"/>
</dbReference>
<dbReference type="Proteomes" id="UP000325122">
    <property type="component" value="Unassembled WGS sequence"/>
</dbReference>
<sequence>MRSDKVSFEGALGETLSARLERPNGPPRGWALFAHCFSCSKDIFAAQRIARRLTRHGFAVLRFDFTGLGQSEGDFANTNFSSNVEDLVRAARWLQAEHAAPGLLIGHSLGGAAVIAAAAQMDFVKAVATIGAPADADHVRHHFTDKIADIERDGEAEVSLAGRPFRIKKQFLDDIEGRKLDDIAARLKAALMIVHAPLDELVSIDNATRLFVAAKHPKSFLSLDDADHLLTREDDAHHAADVIAAWALRYVEAGQWPDPPRPASGKAASVEETGLGGFHSWAAAGPHAFIVDEPEDVGGLDGGPHPNQLLCAALAACTTMTLRMYANRKNLELGRIRTDVTLERETDEESGETRNVFRRTLSVEGGAGDLEDKLVEIAGKCPVHRTLERASTITTGIKSPE</sequence>
<dbReference type="Pfam" id="PF02566">
    <property type="entry name" value="OsmC"/>
    <property type="match status" value="1"/>
</dbReference>
<dbReference type="SUPFAM" id="SSF82784">
    <property type="entry name" value="OsmC-like"/>
    <property type="match status" value="1"/>
</dbReference>
<dbReference type="InterPro" id="IPR015946">
    <property type="entry name" value="KH_dom-like_a/b"/>
</dbReference>
<reference evidence="2 3" key="1">
    <citation type="submission" date="2019-09" db="EMBL/GenBank/DDBJ databases">
        <authorList>
            <person name="Kevbrin V."/>
            <person name="Grouzdev D.S."/>
        </authorList>
    </citation>
    <scope>NUCLEOTIDE SEQUENCE [LARGE SCALE GENOMIC DNA]</scope>
    <source>
        <strain evidence="2 3">G-192</strain>
    </source>
</reference>
<gene>
    <name evidence="2" type="ORF">F1654_04040</name>
</gene>
<dbReference type="InterPro" id="IPR029058">
    <property type="entry name" value="AB_hydrolase_fold"/>
</dbReference>
<dbReference type="InterPro" id="IPR003718">
    <property type="entry name" value="OsmC/Ohr_fam"/>
</dbReference>
<organism evidence="2 3">
    <name type="scientific">Alkalicaulis satelles</name>
    <dbReference type="NCBI Taxonomy" id="2609175"/>
    <lineage>
        <taxon>Bacteria</taxon>
        <taxon>Pseudomonadati</taxon>
        <taxon>Pseudomonadota</taxon>
        <taxon>Alphaproteobacteria</taxon>
        <taxon>Maricaulales</taxon>
        <taxon>Maricaulaceae</taxon>
        <taxon>Alkalicaulis</taxon>
    </lineage>
</organism>
<comment type="caution">
    <text evidence="2">The sequence shown here is derived from an EMBL/GenBank/DDBJ whole genome shotgun (WGS) entry which is preliminary data.</text>
</comment>
<accession>A0A5M6ZNK4</accession>
<evidence type="ECO:0000259" key="1">
    <source>
        <dbReference type="Pfam" id="PF12146"/>
    </source>
</evidence>
<name>A0A5M6ZNK4_9PROT</name>
<feature type="domain" description="Serine aminopeptidase S33" evidence="1">
    <location>
        <begin position="46"/>
        <end position="127"/>
    </location>
</feature>
<protein>
    <submittedName>
        <fullName evidence="2">Alpha/beta fold hydrolase</fullName>
    </submittedName>
</protein>
<dbReference type="AlphaFoldDB" id="A0A5M6ZNK4"/>
<dbReference type="EMBL" id="VWOJ01000001">
    <property type="protein sequence ID" value="KAA5805164.1"/>
    <property type="molecule type" value="Genomic_DNA"/>
</dbReference>
<dbReference type="InterPro" id="IPR036102">
    <property type="entry name" value="OsmC/Ohrsf"/>
</dbReference>
<dbReference type="SUPFAM" id="SSF53474">
    <property type="entry name" value="alpha/beta-Hydrolases"/>
    <property type="match status" value="1"/>
</dbReference>
<dbReference type="InterPro" id="IPR022742">
    <property type="entry name" value="Hydrolase_4"/>
</dbReference>